<dbReference type="InterPro" id="IPR008333">
    <property type="entry name" value="Cbr1-like_FAD-bd_dom"/>
</dbReference>
<dbReference type="STRING" id="53326.A0A016UF96"/>
<feature type="domain" description="Flavoprotein pyridine nucleotide cytochrome reductase-like FAD-binding" evidence="8">
    <location>
        <begin position="162"/>
        <end position="201"/>
    </location>
</feature>
<dbReference type="PANTHER" id="PTHR19370:SF185">
    <property type="entry name" value="NADH-CYTOCHROME B5 REDUCTASE"/>
    <property type="match status" value="1"/>
</dbReference>
<evidence type="ECO:0000256" key="4">
    <source>
        <dbReference type="ARBA" id="ARBA00023002"/>
    </source>
</evidence>
<keyword evidence="4" id="KW-0560">Oxidoreductase</keyword>
<dbReference type="Pfam" id="PF00175">
    <property type="entry name" value="NAD_binding_1"/>
    <property type="match status" value="1"/>
</dbReference>
<dbReference type="EMBL" id="JARK01001380">
    <property type="protein sequence ID" value="EYC13298.1"/>
    <property type="molecule type" value="Genomic_DNA"/>
</dbReference>
<dbReference type="GO" id="GO:0071949">
    <property type="term" value="F:FAD binding"/>
    <property type="evidence" value="ECO:0007669"/>
    <property type="project" value="TreeGrafter"/>
</dbReference>
<sequence>MRTHGQVSAFTDKIIDSYHPVILWKLAADPFRQCVFCDNGSIGIGSRCLVGPTEVFLITMEEHYSKKQAIKLADDIELIVDQLFDQPCCVPQHQQSRCHGECTVETSRLHIRSYRSGDGSRQYDYCNHWCRSVNFVPCDGILSQKQENPITLVDDQTKYALALAEKIEISHDTRKFRFRLPSENHVLGLPTGQHVYLSAKVYFRGVNPKFPDGGKMSQHLEQMKIGGSIEFRGPSGLIVYKGNGKFAIRADKKAPPKERVFKSISMIAGGTGITPMLQIISAILKSDDDNTHISLLFANQSEEDILCRKELDELALKHSDRFKVWYTVDRPPTNWNFSSGFINDQMIKEHLWAPSDDSAVFLCGPPPMINFACIPNLDKLAYDPNNRFQF</sequence>
<feature type="domain" description="Flavoprotein pyridine nucleotide cytochrome reductase-like FAD-binding" evidence="8">
    <location>
        <begin position="212"/>
        <end position="240"/>
    </location>
</feature>
<dbReference type="InterPro" id="IPR001433">
    <property type="entry name" value="OxRdtase_FAD/NAD-bd"/>
</dbReference>
<dbReference type="OrthoDB" id="432685at2759"/>
<accession>A0A016UF96</accession>
<evidence type="ECO:0000259" key="7">
    <source>
        <dbReference type="Pfam" id="PF00175"/>
    </source>
</evidence>
<feature type="binding site" evidence="6">
    <location>
        <position position="215"/>
    </location>
    <ligand>
        <name>FAD</name>
        <dbReference type="ChEBI" id="CHEBI:57692"/>
    </ligand>
</feature>
<dbReference type="AlphaFoldDB" id="A0A016UF96"/>
<dbReference type="InterPro" id="IPR039261">
    <property type="entry name" value="FNR_nucleotide-bd"/>
</dbReference>
<keyword evidence="10" id="KW-1185">Reference proteome</keyword>
<feature type="binding site" evidence="6">
    <location>
        <position position="274"/>
    </location>
    <ligand>
        <name>FAD</name>
        <dbReference type="ChEBI" id="CHEBI:57692"/>
    </ligand>
</feature>
<dbReference type="GO" id="GO:0016491">
    <property type="term" value="F:oxidoreductase activity"/>
    <property type="evidence" value="ECO:0007669"/>
    <property type="project" value="UniProtKB-KW"/>
</dbReference>
<gene>
    <name evidence="9" type="primary">Acey_s0044.g902</name>
    <name evidence="9" type="ORF">Y032_0044g902</name>
</gene>
<reference evidence="10" key="1">
    <citation type="journal article" date="2015" name="Nat. Genet.">
        <title>The genome and transcriptome of the zoonotic hookworm Ancylostoma ceylanicum identify infection-specific gene families.</title>
        <authorList>
            <person name="Schwarz E.M."/>
            <person name="Hu Y."/>
            <person name="Antoshechkin I."/>
            <person name="Miller M.M."/>
            <person name="Sternberg P.W."/>
            <person name="Aroian R.V."/>
        </authorList>
    </citation>
    <scope>NUCLEOTIDE SEQUENCE</scope>
    <source>
        <strain evidence="10">HY135</strain>
    </source>
</reference>
<dbReference type="Pfam" id="PF00970">
    <property type="entry name" value="FAD_binding_6"/>
    <property type="match status" value="2"/>
</dbReference>
<evidence type="ECO:0000256" key="1">
    <source>
        <dbReference type="ARBA" id="ARBA00001974"/>
    </source>
</evidence>
<evidence type="ECO:0000259" key="8">
    <source>
        <dbReference type="Pfam" id="PF00970"/>
    </source>
</evidence>
<dbReference type="FunFam" id="3.40.50.80:FF:000005">
    <property type="entry name" value="NADH-cytochrome b5 reductase"/>
    <property type="match status" value="1"/>
</dbReference>
<dbReference type="InterPro" id="IPR001709">
    <property type="entry name" value="Flavoprot_Pyr_Nucl_cyt_Rdtase"/>
</dbReference>
<dbReference type="PRINTS" id="PR00406">
    <property type="entry name" value="CYTB5RDTASE"/>
</dbReference>
<protein>
    <recommendedName>
        <fullName evidence="11">Cytochrome-b5 reductase</fullName>
    </recommendedName>
</protein>
<keyword evidence="5" id="KW-0520">NAD</keyword>
<dbReference type="SUPFAM" id="SSF63380">
    <property type="entry name" value="Riboflavin synthase domain-like"/>
    <property type="match status" value="1"/>
</dbReference>
<proteinExistence type="predicted"/>
<feature type="binding site" evidence="6">
    <location>
        <position position="217"/>
    </location>
    <ligand>
        <name>FAD</name>
        <dbReference type="ChEBI" id="CHEBI:57692"/>
    </ligand>
</feature>
<dbReference type="PANTHER" id="PTHR19370">
    <property type="entry name" value="NADH-CYTOCHROME B5 REDUCTASE"/>
    <property type="match status" value="1"/>
</dbReference>
<dbReference type="PRINTS" id="PR00371">
    <property type="entry name" value="FPNCR"/>
</dbReference>
<evidence type="ECO:0000256" key="3">
    <source>
        <dbReference type="ARBA" id="ARBA00022827"/>
    </source>
</evidence>
<keyword evidence="2 6" id="KW-0285">Flavoprotein</keyword>
<name>A0A016UF96_9BILA</name>
<dbReference type="Gene3D" id="3.40.50.80">
    <property type="entry name" value="Nucleotide-binding domain of ferredoxin-NADP reductase (FNR) module"/>
    <property type="match status" value="1"/>
</dbReference>
<evidence type="ECO:0000256" key="6">
    <source>
        <dbReference type="PIRSR" id="PIRSR601834-1"/>
    </source>
</evidence>
<evidence type="ECO:0000313" key="10">
    <source>
        <dbReference type="Proteomes" id="UP000024635"/>
    </source>
</evidence>
<comment type="cofactor">
    <cofactor evidence="1 6">
        <name>FAD</name>
        <dbReference type="ChEBI" id="CHEBI:57692"/>
    </cofactor>
</comment>
<dbReference type="Proteomes" id="UP000024635">
    <property type="component" value="Unassembled WGS sequence"/>
</dbReference>
<evidence type="ECO:0008006" key="11">
    <source>
        <dbReference type="Google" id="ProtNLM"/>
    </source>
</evidence>
<evidence type="ECO:0000256" key="5">
    <source>
        <dbReference type="ARBA" id="ARBA00023027"/>
    </source>
</evidence>
<dbReference type="InterPro" id="IPR001834">
    <property type="entry name" value="CBR-like"/>
</dbReference>
<dbReference type="SUPFAM" id="SSF52343">
    <property type="entry name" value="Ferredoxin reductase-like, C-terminal NADP-linked domain"/>
    <property type="match status" value="1"/>
</dbReference>
<keyword evidence="3 6" id="KW-0274">FAD</keyword>
<comment type="caution">
    <text evidence="9">The sequence shown here is derived from an EMBL/GenBank/DDBJ whole genome shotgun (WGS) entry which is preliminary data.</text>
</comment>
<organism evidence="9 10">
    <name type="scientific">Ancylostoma ceylanicum</name>
    <dbReference type="NCBI Taxonomy" id="53326"/>
    <lineage>
        <taxon>Eukaryota</taxon>
        <taxon>Metazoa</taxon>
        <taxon>Ecdysozoa</taxon>
        <taxon>Nematoda</taxon>
        <taxon>Chromadorea</taxon>
        <taxon>Rhabditida</taxon>
        <taxon>Rhabditina</taxon>
        <taxon>Rhabditomorpha</taxon>
        <taxon>Strongyloidea</taxon>
        <taxon>Ancylostomatidae</taxon>
        <taxon>Ancylostomatinae</taxon>
        <taxon>Ancylostoma</taxon>
    </lineage>
</organism>
<dbReference type="GO" id="GO:0005739">
    <property type="term" value="C:mitochondrion"/>
    <property type="evidence" value="ECO:0007669"/>
    <property type="project" value="TreeGrafter"/>
</dbReference>
<dbReference type="InterPro" id="IPR017938">
    <property type="entry name" value="Riboflavin_synthase-like_b-brl"/>
</dbReference>
<feature type="domain" description="Oxidoreductase FAD/NAD(P)-binding" evidence="7">
    <location>
        <begin position="266"/>
        <end position="373"/>
    </location>
</feature>
<dbReference type="CDD" id="cd06183">
    <property type="entry name" value="cyt_b5_reduct_like"/>
    <property type="match status" value="1"/>
</dbReference>
<dbReference type="Gene3D" id="2.40.30.10">
    <property type="entry name" value="Translation factors"/>
    <property type="match status" value="2"/>
</dbReference>
<evidence type="ECO:0000256" key="2">
    <source>
        <dbReference type="ARBA" id="ARBA00022630"/>
    </source>
</evidence>
<feature type="binding site" evidence="6">
    <location>
        <position position="209"/>
    </location>
    <ligand>
        <name>FAD</name>
        <dbReference type="ChEBI" id="CHEBI:57692"/>
    </ligand>
</feature>
<evidence type="ECO:0000313" key="9">
    <source>
        <dbReference type="EMBL" id="EYC13298.1"/>
    </source>
</evidence>
<feature type="binding site" evidence="6">
    <location>
        <position position="216"/>
    </location>
    <ligand>
        <name>FAD</name>
        <dbReference type="ChEBI" id="CHEBI:57692"/>
    </ligand>
</feature>
<feature type="binding site" evidence="6">
    <location>
        <position position="204"/>
    </location>
    <ligand>
        <name>FAD</name>
        <dbReference type="ChEBI" id="CHEBI:57692"/>
    </ligand>
</feature>